<evidence type="ECO:0008006" key="6">
    <source>
        <dbReference type="Google" id="ProtNLM"/>
    </source>
</evidence>
<dbReference type="EMBL" id="RKQG01000005">
    <property type="protein sequence ID" value="RPE26906.1"/>
    <property type="molecule type" value="Genomic_DNA"/>
</dbReference>
<dbReference type="Proteomes" id="UP000267408">
    <property type="component" value="Unassembled WGS sequence"/>
</dbReference>
<keyword evidence="4" id="KW-1185">Reference proteome</keyword>
<comment type="caution">
    <text evidence="3">The sequence shown here is derived from an EMBL/GenBank/DDBJ whole genome shotgun (WGS) entry which is preliminary data.</text>
</comment>
<dbReference type="EMBL" id="RJVJ01000004">
    <property type="protein sequence ID" value="ROR34084.1"/>
    <property type="molecule type" value="Genomic_DNA"/>
</dbReference>
<dbReference type="Gene3D" id="3.40.47.10">
    <property type="match status" value="1"/>
</dbReference>
<evidence type="ECO:0000313" key="2">
    <source>
        <dbReference type="EMBL" id="ROR34084.1"/>
    </source>
</evidence>
<dbReference type="AlphaFoldDB" id="A0A3N4R2V0"/>
<evidence type="ECO:0000313" key="3">
    <source>
        <dbReference type="EMBL" id="RPE26906.1"/>
    </source>
</evidence>
<accession>A0A3N4R2V0</accession>
<dbReference type="Proteomes" id="UP000266906">
    <property type="component" value="Unassembled WGS sequence"/>
</dbReference>
<protein>
    <recommendedName>
        <fullName evidence="6">Beta-ketoacyl synthase-like protein</fullName>
    </recommendedName>
</protein>
<dbReference type="OrthoDB" id="9794513at2"/>
<reference evidence="4 5" key="1">
    <citation type="submission" date="2018-11" db="EMBL/GenBank/DDBJ databases">
        <title>Sequencing the genomes of 1000 actinobacteria strains.</title>
        <authorList>
            <person name="Klenk H.-P."/>
        </authorList>
    </citation>
    <scope>NUCLEOTIDE SEQUENCE [LARGE SCALE GENOMIC DNA]</scope>
    <source>
        <strain evidence="2 5">DSM 44780</strain>
        <strain evidence="3 4">DSM 44781</strain>
    </source>
</reference>
<proteinExistence type="predicted"/>
<sequence>MTAPAGCVVAARGATGPDGPVRARTVRTGAMDPACWAVLDAVGAALEELAGGAGPAVADGSRVGVIVVSEEATAQTLHRLVAETASGGFSPRQFVAASPGTVVGTSCSAYGLGGPSLLLTMPPGRGRPVAAELARQWLGGRRPRASAVALVLCRRAPEGHHLAECLWLVPAPPPPPQSTQDPDRSVHGEERP</sequence>
<feature type="region of interest" description="Disordered" evidence="1">
    <location>
        <begin position="170"/>
        <end position="192"/>
    </location>
</feature>
<dbReference type="RefSeq" id="WP_123821710.1">
    <property type="nucleotide sequence ID" value="NZ_JBEYIY010000023.1"/>
</dbReference>
<organism evidence="3 4">
    <name type="scientific">Kitasatospora cineracea</name>
    <dbReference type="NCBI Taxonomy" id="88074"/>
    <lineage>
        <taxon>Bacteria</taxon>
        <taxon>Bacillati</taxon>
        <taxon>Actinomycetota</taxon>
        <taxon>Actinomycetes</taxon>
        <taxon>Kitasatosporales</taxon>
        <taxon>Streptomycetaceae</taxon>
        <taxon>Kitasatospora</taxon>
    </lineage>
</organism>
<evidence type="ECO:0000313" key="5">
    <source>
        <dbReference type="Proteomes" id="UP000267408"/>
    </source>
</evidence>
<gene>
    <name evidence="3" type="ORF">EDD38_7543</name>
    <name evidence="2" type="ORF">EDD39_7645</name>
</gene>
<name>A0A3N4R2V0_9ACTN</name>
<evidence type="ECO:0000313" key="4">
    <source>
        <dbReference type="Proteomes" id="UP000266906"/>
    </source>
</evidence>
<dbReference type="GO" id="GO:0016747">
    <property type="term" value="F:acyltransferase activity, transferring groups other than amino-acyl groups"/>
    <property type="evidence" value="ECO:0007669"/>
    <property type="project" value="UniProtKB-ARBA"/>
</dbReference>
<accession>A0A8G1UDD8</accession>
<evidence type="ECO:0000256" key="1">
    <source>
        <dbReference type="SAM" id="MobiDB-lite"/>
    </source>
</evidence>
<dbReference type="InterPro" id="IPR016039">
    <property type="entry name" value="Thiolase-like"/>
</dbReference>
<feature type="compositionally biased region" description="Basic and acidic residues" evidence="1">
    <location>
        <begin position="181"/>
        <end position="192"/>
    </location>
</feature>